<dbReference type="InterPro" id="IPR050122">
    <property type="entry name" value="RTK"/>
</dbReference>
<feature type="compositionally biased region" description="Polar residues" evidence="18">
    <location>
        <begin position="1622"/>
        <end position="1631"/>
    </location>
</feature>
<dbReference type="SMART" id="SM00219">
    <property type="entry name" value="TyrKc"/>
    <property type="match status" value="1"/>
</dbReference>
<dbReference type="SMART" id="SM00408">
    <property type="entry name" value="IGc2"/>
    <property type="match status" value="3"/>
</dbReference>
<dbReference type="EMBL" id="JAWDGP010004497">
    <property type="protein sequence ID" value="KAK3763841.1"/>
    <property type="molecule type" value="Genomic_DNA"/>
</dbReference>
<dbReference type="SMART" id="SM00409">
    <property type="entry name" value="IG"/>
    <property type="match status" value="5"/>
</dbReference>
<dbReference type="InterPro" id="IPR013783">
    <property type="entry name" value="Ig-like_fold"/>
</dbReference>
<keyword evidence="9 19" id="KW-1133">Transmembrane helix</keyword>
<feature type="domain" description="Ig-like" evidence="21">
    <location>
        <begin position="560"/>
        <end position="680"/>
    </location>
</feature>
<dbReference type="Gene3D" id="3.30.200.20">
    <property type="entry name" value="Phosphorylase Kinase, domain 1"/>
    <property type="match status" value="1"/>
</dbReference>
<evidence type="ECO:0000256" key="17">
    <source>
        <dbReference type="PROSITE-ProRule" id="PRU10141"/>
    </source>
</evidence>
<evidence type="ECO:0000256" key="4">
    <source>
        <dbReference type="ARBA" id="ARBA00022679"/>
    </source>
</evidence>
<feature type="domain" description="Ig-like" evidence="21">
    <location>
        <begin position="882"/>
        <end position="955"/>
    </location>
</feature>
<dbReference type="InterPro" id="IPR020635">
    <property type="entry name" value="Tyr_kinase_cat_dom"/>
</dbReference>
<dbReference type="InterPro" id="IPR013098">
    <property type="entry name" value="Ig_I-set"/>
</dbReference>
<feature type="compositionally biased region" description="Low complexity" evidence="18">
    <location>
        <begin position="1774"/>
        <end position="1786"/>
    </location>
</feature>
<organism evidence="22 23">
    <name type="scientific">Elysia crispata</name>
    <name type="common">lettuce slug</name>
    <dbReference type="NCBI Taxonomy" id="231223"/>
    <lineage>
        <taxon>Eukaryota</taxon>
        <taxon>Metazoa</taxon>
        <taxon>Spiralia</taxon>
        <taxon>Lophotrochozoa</taxon>
        <taxon>Mollusca</taxon>
        <taxon>Gastropoda</taxon>
        <taxon>Heterobranchia</taxon>
        <taxon>Euthyneura</taxon>
        <taxon>Panpulmonata</taxon>
        <taxon>Sacoglossa</taxon>
        <taxon>Placobranchoidea</taxon>
        <taxon>Plakobranchidae</taxon>
        <taxon>Elysia</taxon>
    </lineage>
</organism>
<feature type="compositionally biased region" description="Low complexity" evidence="18">
    <location>
        <begin position="1699"/>
        <end position="1713"/>
    </location>
</feature>
<feature type="region of interest" description="Disordered" evidence="18">
    <location>
        <begin position="1850"/>
        <end position="1873"/>
    </location>
</feature>
<dbReference type="Gene3D" id="1.10.510.10">
    <property type="entry name" value="Transferase(Phosphotransferase) domain 1"/>
    <property type="match status" value="1"/>
</dbReference>
<feature type="transmembrane region" description="Helical" evidence="19">
    <location>
        <begin position="985"/>
        <end position="1005"/>
    </location>
</feature>
<keyword evidence="12" id="KW-1015">Disulfide bond</keyword>
<dbReference type="GO" id="GO:0005524">
    <property type="term" value="F:ATP binding"/>
    <property type="evidence" value="ECO:0007669"/>
    <property type="project" value="UniProtKB-UniRule"/>
</dbReference>
<feature type="domain" description="Ig-like" evidence="21">
    <location>
        <begin position="348"/>
        <end position="446"/>
    </location>
</feature>
<dbReference type="FunFam" id="1.10.510.10:FF:000554">
    <property type="entry name" value="Predicted protein"/>
    <property type="match status" value="1"/>
</dbReference>
<dbReference type="InterPro" id="IPR001245">
    <property type="entry name" value="Ser-Thr/Tyr_kinase_cat_dom"/>
</dbReference>
<comment type="catalytic activity">
    <reaction evidence="16">
        <text>L-tyrosyl-[protein] + ATP = O-phospho-L-tyrosyl-[protein] + ADP + H(+)</text>
        <dbReference type="Rhea" id="RHEA:10596"/>
        <dbReference type="Rhea" id="RHEA-COMP:10136"/>
        <dbReference type="Rhea" id="RHEA-COMP:20101"/>
        <dbReference type="ChEBI" id="CHEBI:15378"/>
        <dbReference type="ChEBI" id="CHEBI:30616"/>
        <dbReference type="ChEBI" id="CHEBI:46858"/>
        <dbReference type="ChEBI" id="CHEBI:61978"/>
        <dbReference type="ChEBI" id="CHEBI:456216"/>
        <dbReference type="EC" id="2.7.10.1"/>
    </reaction>
</comment>
<evidence type="ECO:0000256" key="6">
    <source>
        <dbReference type="ARBA" id="ARBA00022741"/>
    </source>
</evidence>
<feature type="compositionally biased region" description="Basic and acidic residues" evidence="18">
    <location>
        <begin position="741"/>
        <end position="755"/>
    </location>
</feature>
<dbReference type="PROSITE" id="PS00109">
    <property type="entry name" value="PROTEIN_KINASE_TYR"/>
    <property type="match status" value="1"/>
</dbReference>
<keyword evidence="15" id="KW-0393">Immunoglobulin domain</keyword>
<dbReference type="GO" id="GO:0005886">
    <property type="term" value="C:plasma membrane"/>
    <property type="evidence" value="ECO:0007669"/>
    <property type="project" value="TreeGrafter"/>
</dbReference>
<gene>
    <name evidence="22" type="ORF">RRG08_050205</name>
</gene>
<evidence type="ECO:0000256" key="8">
    <source>
        <dbReference type="ARBA" id="ARBA00022840"/>
    </source>
</evidence>
<keyword evidence="4" id="KW-0808">Transferase</keyword>
<feature type="binding site" evidence="17">
    <location>
        <position position="1089"/>
    </location>
    <ligand>
        <name>ATP</name>
        <dbReference type="ChEBI" id="CHEBI:30616"/>
    </ligand>
</feature>
<dbReference type="PROSITE" id="PS50835">
    <property type="entry name" value="IG_LIKE"/>
    <property type="match status" value="3"/>
</dbReference>
<dbReference type="Gene3D" id="2.60.40.10">
    <property type="entry name" value="Immunoglobulins"/>
    <property type="match status" value="5"/>
</dbReference>
<evidence type="ECO:0000256" key="19">
    <source>
        <dbReference type="SAM" id="Phobius"/>
    </source>
</evidence>
<protein>
    <recommendedName>
        <fullName evidence="2">receptor protein-tyrosine kinase</fullName>
        <ecNumber evidence="2">2.7.10.1</ecNumber>
    </recommendedName>
</protein>
<dbReference type="PROSITE" id="PS00107">
    <property type="entry name" value="PROTEIN_KINASE_ATP"/>
    <property type="match status" value="1"/>
</dbReference>
<feature type="compositionally biased region" description="Low complexity" evidence="18">
    <location>
        <begin position="787"/>
        <end position="797"/>
    </location>
</feature>
<feature type="region of interest" description="Disordered" evidence="18">
    <location>
        <begin position="728"/>
        <end position="834"/>
    </location>
</feature>
<dbReference type="CDD" id="cd00096">
    <property type="entry name" value="Ig"/>
    <property type="match status" value="1"/>
</dbReference>
<feature type="compositionally biased region" description="Polar residues" evidence="18">
    <location>
        <begin position="1852"/>
        <end position="1866"/>
    </location>
</feature>
<keyword evidence="10 19" id="KW-0472">Membrane</keyword>
<keyword evidence="6 17" id="KW-0547">Nucleotide-binding</keyword>
<name>A0AAE0Z879_9GAST</name>
<evidence type="ECO:0000256" key="3">
    <source>
        <dbReference type="ARBA" id="ARBA00022553"/>
    </source>
</evidence>
<dbReference type="SUPFAM" id="SSF48726">
    <property type="entry name" value="Immunoglobulin"/>
    <property type="match status" value="4"/>
</dbReference>
<evidence type="ECO:0000256" key="1">
    <source>
        <dbReference type="ARBA" id="ARBA00004167"/>
    </source>
</evidence>
<dbReference type="GO" id="GO:0004714">
    <property type="term" value="F:transmembrane receptor protein tyrosine kinase activity"/>
    <property type="evidence" value="ECO:0007669"/>
    <property type="project" value="UniProtKB-EC"/>
</dbReference>
<evidence type="ECO:0000259" key="21">
    <source>
        <dbReference type="PROSITE" id="PS50835"/>
    </source>
</evidence>
<dbReference type="FunFam" id="3.30.200.20:FF:000384">
    <property type="entry name" value="Receptor protein-tyrosine kinase"/>
    <property type="match status" value="1"/>
</dbReference>
<dbReference type="Pfam" id="PF07679">
    <property type="entry name" value="I-set"/>
    <property type="match status" value="1"/>
</dbReference>
<dbReference type="InterPro" id="IPR036179">
    <property type="entry name" value="Ig-like_dom_sf"/>
</dbReference>
<evidence type="ECO:0000256" key="15">
    <source>
        <dbReference type="ARBA" id="ARBA00023319"/>
    </source>
</evidence>
<dbReference type="PANTHER" id="PTHR24416:SF600">
    <property type="entry name" value="PDGF- AND VEGF-RECEPTOR RELATED, ISOFORM J"/>
    <property type="match status" value="1"/>
</dbReference>
<evidence type="ECO:0000256" key="7">
    <source>
        <dbReference type="ARBA" id="ARBA00022777"/>
    </source>
</evidence>
<evidence type="ECO:0000256" key="2">
    <source>
        <dbReference type="ARBA" id="ARBA00011902"/>
    </source>
</evidence>
<evidence type="ECO:0000256" key="18">
    <source>
        <dbReference type="SAM" id="MobiDB-lite"/>
    </source>
</evidence>
<dbReference type="InterPro" id="IPR000719">
    <property type="entry name" value="Prot_kinase_dom"/>
</dbReference>
<feature type="compositionally biased region" description="Low complexity" evidence="18">
    <location>
        <begin position="1585"/>
        <end position="1598"/>
    </location>
</feature>
<feature type="compositionally biased region" description="Basic and acidic residues" evidence="18">
    <location>
        <begin position="823"/>
        <end position="833"/>
    </location>
</feature>
<evidence type="ECO:0000313" key="22">
    <source>
        <dbReference type="EMBL" id="KAK3763841.1"/>
    </source>
</evidence>
<keyword evidence="5 19" id="KW-0812">Transmembrane</keyword>
<dbReference type="PROSITE" id="PS50011">
    <property type="entry name" value="PROTEIN_KINASE_DOM"/>
    <property type="match status" value="1"/>
</dbReference>
<dbReference type="GO" id="GO:0043235">
    <property type="term" value="C:receptor complex"/>
    <property type="evidence" value="ECO:0007669"/>
    <property type="project" value="TreeGrafter"/>
</dbReference>
<feature type="domain" description="Protein kinase" evidence="20">
    <location>
        <begin position="1055"/>
        <end position="1388"/>
    </location>
</feature>
<evidence type="ECO:0000256" key="14">
    <source>
        <dbReference type="ARBA" id="ARBA00023180"/>
    </source>
</evidence>
<evidence type="ECO:0000313" key="23">
    <source>
        <dbReference type="Proteomes" id="UP001283361"/>
    </source>
</evidence>
<dbReference type="Pfam" id="PF07714">
    <property type="entry name" value="PK_Tyr_Ser-Thr"/>
    <property type="match status" value="1"/>
</dbReference>
<proteinExistence type="predicted"/>
<evidence type="ECO:0000256" key="16">
    <source>
        <dbReference type="ARBA" id="ARBA00051243"/>
    </source>
</evidence>
<feature type="compositionally biased region" description="Low complexity" evidence="18">
    <location>
        <begin position="1732"/>
        <end position="1743"/>
    </location>
</feature>
<dbReference type="Proteomes" id="UP001283361">
    <property type="component" value="Unassembled WGS sequence"/>
</dbReference>
<evidence type="ECO:0000256" key="13">
    <source>
        <dbReference type="ARBA" id="ARBA00023170"/>
    </source>
</evidence>
<comment type="caution">
    <text evidence="22">The sequence shown here is derived from an EMBL/GenBank/DDBJ whole genome shotgun (WGS) entry which is preliminary data.</text>
</comment>
<dbReference type="InterPro" id="IPR007110">
    <property type="entry name" value="Ig-like_dom"/>
</dbReference>
<dbReference type="InterPro" id="IPR008266">
    <property type="entry name" value="Tyr_kinase_AS"/>
</dbReference>
<keyword evidence="8 17" id="KW-0067">ATP-binding</keyword>
<reference evidence="22" key="1">
    <citation type="journal article" date="2023" name="G3 (Bethesda)">
        <title>A reference genome for the long-term kleptoplast-retaining sea slug Elysia crispata morphotype clarki.</title>
        <authorList>
            <person name="Eastman K.E."/>
            <person name="Pendleton A.L."/>
            <person name="Shaikh M.A."/>
            <person name="Suttiyut T."/>
            <person name="Ogas R."/>
            <person name="Tomko P."/>
            <person name="Gavelis G."/>
            <person name="Widhalm J.R."/>
            <person name="Wisecaver J.H."/>
        </authorList>
    </citation>
    <scope>NUCLEOTIDE SEQUENCE</scope>
    <source>
        <strain evidence="22">ECLA1</strain>
    </source>
</reference>
<dbReference type="InterPro" id="IPR003598">
    <property type="entry name" value="Ig_sub2"/>
</dbReference>
<feature type="region of interest" description="Disordered" evidence="18">
    <location>
        <begin position="1570"/>
        <end position="1642"/>
    </location>
</feature>
<evidence type="ECO:0000259" key="20">
    <source>
        <dbReference type="PROSITE" id="PS50011"/>
    </source>
</evidence>
<evidence type="ECO:0000256" key="9">
    <source>
        <dbReference type="ARBA" id="ARBA00022989"/>
    </source>
</evidence>
<dbReference type="EC" id="2.7.10.1" evidence="2"/>
<dbReference type="PANTHER" id="PTHR24416">
    <property type="entry name" value="TYROSINE-PROTEIN KINASE RECEPTOR"/>
    <property type="match status" value="1"/>
</dbReference>
<sequence>MSVPGAIFTVWNLPLKDWAHLAWGLLFTVAPEHLNKWRPLWGALNDSGTLISASIDNGEKTEVTVASSTGGETPVDDEELPVDDPPQIYSHMELVLQIGENISIGCEGPREIVWDYTERSESDGIVYSGPIKFSSSSKLYYRELRIERATWKLTGSYRCRYKDISKWASPTTTTALPVPNPYGNGGFGDLNNVFARPRLGGHFNPAAMGKVGFGASGQDPASAGDKLNDVQEGDGVWASKVFIFVSDPQRPFQYETESTLFYFVVYYHPFFIQCGVTDPSFRTELIFNAKNATGDSGTIWEPRTGFLIQLPTFQVVSYPKCVVYNDVYPQGYAKHLHIIPGNQIDKPPQPYTIASKKSLMAGDTLTITCQVKVGPNDIIFLYLNYPLRDQKLARYDEEVPLRVPEKGYDVITKKLTVSNVQVQDSGAFKCRTTTDKDDAYSHRTYAESSIEITVYQSTFVNVTVPHAVLNAMDTDEGSTMKAYVNAVPKPKIEWLFEGEKLEKNPSFMQIYHQKRHESKLLVKKPKTEYSGIYTIKATIEVDNITKEASKTIAFYVQGQPDVHVEAISDSDDNVPAKIITVREPSSHTFKLPITCKVRGYPHSEITWFYQPCMQAYCERSNNESAWEEIPESSTHRRQRSISLGMVEDVLYLDQRKNGHYKCEAQNSYGNSSDSLLVLITGETGIQSVRDSIDRAVVRGDSITVTCAANKWLYSSVALKRKSEEDLTDIVVPPGTTDSDMDDKNRNETPRGKENKTTIVANKGGIDGNIRAPMSYSHRDADEESDSDTAASGTTTPSLTDDGVGFAGGINKSYPTTTTSYVPGKERPKQHFSESENMIEVSLTWDKLKNSDQGEYICEANSAAKNETHKKTYRLTLHDIKPPDISVQSGSSRRVSIGSSALFQCVMRGLPPPIISWYKAGDLLNVTELDRYVLTSQGSSLTIKNATLADEGNYQCMGINYGGKVWSTNMTLLVGEAPVKAGSSNYYIGIIIGIVVFIIILVIIIVKIKFSKTASHKDLEQFLIQPQGDYNPDLPIDEQTGCLPYDAKWEFPKDRLRLGMILGQGAFGRVMKAEAIGITDGEDVTVVAVKMVKDCTDKDQMMALLSELKILIHIGQHLNILNLLGAVTKDIRFGELYVIVEYCHFGNLRSYLIKNKEYFQDTMEDLDEHAIGGADSSKFPPPYDSAPMTPSSPTGSEKPMHEKGPYYVNKAGGPHGSAALFGPSLTTKNLFCWAFQVARGMEFLAARKYIHRDLAARNVLLSEDNIVKICDFGLAKDLYQDQEYFKKGDGPVPVKWMALESFTHRIYTTKSDVWSYGILLWELFSLGGNPYPGVEINEKFIGLLKSGYRMERPPFATDELYKLMLQMWKVEPDDRPSFSSLVASMGDFLESNVKQYYLDLSSPYMKMQGDGEGGSMDEAGEQNGESNILTDPDGYLKMSPTLGPDYSNILPNSPKAATFAQIDETTPTYVNQRRWKKEDETDEMEMAPLTGRTDDRKSSMPDAIAPGFMPEEDNQHWPCLTKTHHSTRAMSKCTIHTVAEVHQLEETDSGHSSSYEGAGLSPVIAVENNDYLTPVLPDSPPPSPPIVSSHQPQQKAEIVPPVPAPPEGPKISLAAKLPPLRQAPSSNASRLRQPTPLRLYPITSTTAPSSMFQAAASTAPLTRSVPIGSNKKNQEFGASSNGSAVPDHRKRGSDGFVPKSMSPSTTPTESELPSNGRPILGSLLKLNGGGAASLTSPTSSSNLTWGNKRAGIPKMKDTSRVYTPAGGATDSGANSSSPVSTTPSSTSLVAPTISNPVSKYTAWPLPPPDSPVHDAAFEGNGTVTNPSHPLLNGPLRTRIGHFRNGLNEGRFLSNASSGYNSDLSPAESTPPPDYRAVLEDATETDILV</sequence>
<evidence type="ECO:0000256" key="10">
    <source>
        <dbReference type="ARBA" id="ARBA00023136"/>
    </source>
</evidence>
<dbReference type="Pfam" id="PF13927">
    <property type="entry name" value="Ig_3"/>
    <property type="match status" value="1"/>
</dbReference>
<evidence type="ECO:0000256" key="5">
    <source>
        <dbReference type="ARBA" id="ARBA00022692"/>
    </source>
</evidence>
<dbReference type="InterPro" id="IPR003599">
    <property type="entry name" value="Ig_sub"/>
</dbReference>
<feature type="region of interest" description="Disordered" evidence="18">
    <location>
        <begin position="1177"/>
        <end position="1203"/>
    </location>
</feature>
<keyword evidence="11" id="KW-0829">Tyrosine-protein kinase</keyword>
<keyword evidence="7" id="KW-0418">Kinase</keyword>
<dbReference type="InterPro" id="IPR017441">
    <property type="entry name" value="Protein_kinase_ATP_BS"/>
</dbReference>
<comment type="subcellular location">
    <subcellularLocation>
        <location evidence="1">Membrane</location>
        <topology evidence="1">Single-pass membrane protein</topology>
    </subcellularLocation>
</comment>
<keyword evidence="3" id="KW-0597">Phosphoprotein</keyword>
<dbReference type="GO" id="GO:0007169">
    <property type="term" value="P:cell surface receptor protein tyrosine kinase signaling pathway"/>
    <property type="evidence" value="ECO:0007669"/>
    <property type="project" value="TreeGrafter"/>
</dbReference>
<accession>A0AAE0Z879</accession>
<dbReference type="InterPro" id="IPR011009">
    <property type="entry name" value="Kinase-like_dom_sf"/>
</dbReference>
<feature type="region of interest" description="Disordered" evidence="18">
    <location>
        <begin position="1662"/>
        <end position="1789"/>
    </location>
</feature>
<keyword evidence="13" id="KW-0675">Receptor</keyword>
<keyword evidence="23" id="KW-1185">Reference proteome</keyword>
<dbReference type="SUPFAM" id="SSF56112">
    <property type="entry name" value="Protein kinase-like (PK-like)"/>
    <property type="match status" value="1"/>
</dbReference>
<keyword evidence="14" id="KW-0325">Glycoprotein</keyword>
<evidence type="ECO:0000256" key="11">
    <source>
        <dbReference type="ARBA" id="ARBA00023137"/>
    </source>
</evidence>
<evidence type="ECO:0000256" key="12">
    <source>
        <dbReference type="ARBA" id="ARBA00023157"/>
    </source>
</evidence>